<protein>
    <submittedName>
        <fullName evidence="1">Uncharacterized protein</fullName>
    </submittedName>
</protein>
<proteinExistence type="predicted"/>
<evidence type="ECO:0000313" key="2">
    <source>
        <dbReference type="Proteomes" id="UP001054945"/>
    </source>
</evidence>
<sequence length="195" mass="23035">MSVYHLHTSCPSRDQLTIYIVLLDYLPNNRLEICSGLVGTEPLSESVLLRHETGFIAHQKNFLWTRFLTSVTHSEEKTDLFFEVRWRLSYRDRLAHLVLLSGHHLSMHQVGVWFDHCCSGRFEYKWRGTNIEQILLLKYQQAARHLVNCMSCFDIAFCARLLDAIYSEMMNHSMQDIVKRRFCSHPSKFEQILRL</sequence>
<gene>
    <name evidence="1" type="ORF">CEXT_537191</name>
</gene>
<dbReference type="EMBL" id="BPLR01018684">
    <property type="protein sequence ID" value="GIZ01544.1"/>
    <property type="molecule type" value="Genomic_DNA"/>
</dbReference>
<keyword evidence="2" id="KW-1185">Reference proteome</keyword>
<dbReference type="AlphaFoldDB" id="A0AAV4Y4X2"/>
<reference evidence="1 2" key="1">
    <citation type="submission" date="2021-06" db="EMBL/GenBank/DDBJ databases">
        <title>Caerostris extrusa draft genome.</title>
        <authorList>
            <person name="Kono N."/>
            <person name="Arakawa K."/>
        </authorList>
    </citation>
    <scope>NUCLEOTIDE SEQUENCE [LARGE SCALE GENOMIC DNA]</scope>
</reference>
<accession>A0AAV4Y4X2</accession>
<evidence type="ECO:0000313" key="1">
    <source>
        <dbReference type="EMBL" id="GIZ01544.1"/>
    </source>
</evidence>
<comment type="caution">
    <text evidence="1">The sequence shown here is derived from an EMBL/GenBank/DDBJ whole genome shotgun (WGS) entry which is preliminary data.</text>
</comment>
<name>A0AAV4Y4X2_CAEEX</name>
<organism evidence="1 2">
    <name type="scientific">Caerostris extrusa</name>
    <name type="common">Bark spider</name>
    <name type="synonym">Caerostris bankana</name>
    <dbReference type="NCBI Taxonomy" id="172846"/>
    <lineage>
        <taxon>Eukaryota</taxon>
        <taxon>Metazoa</taxon>
        <taxon>Ecdysozoa</taxon>
        <taxon>Arthropoda</taxon>
        <taxon>Chelicerata</taxon>
        <taxon>Arachnida</taxon>
        <taxon>Araneae</taxon>
        <taxon>Araneomorphae</taxon>
        <taxon>Entelegynae</taxon>
        <taxon>Araneoidea</taxon>
        <taxon>Araneidae</taxon>
        <taxon>Caerostris</taxon>
    </lineage>
</organism>
<dbReference type="Proteomes" id="UP001054945">
    <property type="component" value="Unassembled WGS sequence"/>
</dbReference>